<sequence length="83" mass="9710">MKTFQFDLILSGLRQATHNELKTLENELEKCGCQQPNPRQDKYGVRISVSVNAETFTRAMYESTQYVHHLENFKLSVRSIEFN</sequence>
<reference evidence="1 2" key="1">
    <citation type="submission" date="2019-03" db="EMBL/GenBank/DDBJ databases">
        <title>Genomic Encyclopedia of Type Strains, Phase IV (KMG-IV): sequencing the most valuable type-strain genomes for metagenomic binning, comparative biology and taxonomic classification.</title>
        <authorList>
            <person name="Goeker M."/>
        </authorList>
    </citation>
    <scope>NUCLEOTIDE SEQUENCE [LARGE SCALE GENOMIC DNA]</scope>
    <source>
        <strain evidence="1 2">DSM 18577</strain>
    </source>
</reference>
<proteinExistence type="predicted"/>
<dbReference type="Proteomes" id="UP000295565">
    <property type="component" value="Unassembled WGS sequence"/>
</dbReference>
<evidence type="ECO:0000313" key="2">
    <source>
        <dbReference type="Proteomes" id="UP000295565"/>
    </source>
</evidence>
<accession>A0A4V2PNC3</accession>
<gene>
    <name evidence="1" type="ORF">EV690_3476</name>
</gene>
<dbReference type="EMBL" id="SMGD01000018">
    <property type="protein sequence ID" value="TCK46527.1"/>
    <property type="molecule type" value="Genomic_DNA"/>
</dbReference>
<organism evidence="1 2">
    <name type="scientific">Celerinatantimonas diazotrophica</name>
    <dbReference type="NCBI Taxonomy" id="412034"/>
    <lineage>
        <taxon>Bacteria</taxon>
        <taxon>Pseudomonadati</taxon>
        <taxon>Pseudomonadota</taxon>
        <taxon>Gammaproteobacteria</taxon>
        <taxon>Celerinatantimonadaceae</taxon>
        <taxon>Celerinatantimonas</taxon>
    </lineage>
</organism>
<evidence type="ECO:0000313" key="1">
    <source>
        <dbReference type="EMBL" id="TCK46527.1"/>
    </source>
</evidence>
<name>A0A4V2PNC3_9GAMM</name>
<comment type="caution">
    <text evidence="1">The sequence shown here is derived from an EMBL/GenBank/DDBJ whole genome shotgun (WGS) entry which is preliminary data.</text>
</comment>
<keyword evidence="2" id="KW-1185">Reference proteome</keyword>
<dbReference type="AlphaFoldDB" id="A0A4V2PNC3"/>
<protein>
    <submittedName>
        <fullName evidence="1">Uncharacterized protein</fullName>
    </submittedName>
</protein>